<protein>
    <recommendedName>
        <fullName evidence="4">Permease</fullName>
    </recommendedName>
</protein>
<name>A0ABU1A0H0_9FLAO</name>
<feature type="transmembrane region" description="Helical" evidence="1">
    <location>
        <begin position="46"/>
        <end position="64"/>
    </location>
</feature>
<keyword evidence="1" id="KW-0812">Transmembrane</keyword>
<keyword evidence="3" id="KW-1185">Reference proteome</keyword>
<dbReference type="RefSeq" id="WP_308862824.1">
    <property type="nucleotide sequence ID" value="NZ_JAVHUL010000002.1"/>
</dbReference>
<evidence type="ECO:0000313" key="2">
    <source>
        <dbReference type="EMBL" id="MDQ7916211.1"/>
    </source>
</evidence>
<evidence type="ECO:0000313" key="3">
    <source>
        <dbReference type="Proteomes" id="UP001230915"/>
    </source>
</evidence>
<proteinExistence type="predicted"/>
<dbReference type="EMBL" id="JAVHUL010000002">
    <property type="protein sequence ID" value="MDQ7916211.1"/>
    <property type="molecule type" value="Genomic_DNA"/>
</dbReference>
<dbReference type="Proteomes" id="UP001230915">
    <property type="component" value="Unassembled WGS sequence"/>
</dbReference>
<feature type="transmembrane region" description="Helical" evidence="1">
    <location>
        <begin position="76"/>
        <end position="95"/>
    </location>
</feature>
<keyword evidence="1" id="KW-0472">Membrane</keyword>
<sequence length="99" mass="10940">MIKKEILIGFLVALLATSAGIFLYSTLFLGDDFMKSLKIAQANDRLGSVMALGALLNFLPFFIFLKKDKIYRARGVILFTILTGVLIALINFNVIGKIL</sequence>
<evidence type="ECO:0000256" key="1">
    <source>
        <dbReference type="SAM" id="Phobius"/>
    </source>
</evidence>
<reference evidence="2 3" key="1">
    <citation type="submission" date="2023-08" db="EMBL/GenBank/DDBJ databases">
        <title>Mesonia sp. MT50, isolated from deep-sea sediment of the Mariana Trench.</title>
        <authorList>
            <person name="Fu H."/>
        </authorList>
    </citation>
    <scope>NUCLEOTIDE SEQUENCE [LARGE SCALE GENOMIC DNA]</scope>
    <source>
        <strain evidence="2 3">MT50</strain>
    </source>
</reference>
<organism evidence="2 3">
    <name type="scientific">Mesonia profundi</name>
    <dbReference type="NCBI Taxonomy" id="3070998"/>
    <lineage>
        <taxon>Bacteria</taxon>
        <taxon>Pseudomonadati</taxon>
        <taxon>Bacteroidota</taxon>
        <taxon>Flavobacteriia</taxon>
        <taxon>Flavobacteriales</taxon>
        <taxon>Flavobacteriaceae</taxon>
        <taxon>Mesonia</taxon>
    </lineage>
</organism>
<gene>
    <name evidence="2" type="ORF">RBU60_01380</name>
</gene>
<feature type="transmembrane region" description="Helical" evidence="1">
    <location>
        <begin position="7"/>
        <end position="26"/>
    </location>
</feature>
<keyword evidence="1" id="KW-1133">Transmembrane helix</keyword>
<comment type="caution">
    <text evidence="2">The sequence shown here is derived from an EMBL/GenBank/DDBJ whole genome shotgun (WGS) entry which is preliminary data.</text>
</comment>
<evidence type="ECO:0008006" key="4">
    <source>
        <dbReference type="Google" id="ProtNLM"/>
    </source>
</evidence>
<accession>A0ABU1A0H0</accession>